<keyword evidence="3" id="KW-1185">Reference proteome</keyword>
<dbReference type="RefSeq" id="WP_425491361.1">
    <property type="nucleotide sequence ID" value="NZ_JACIIZ010000014.1"/>
</dbReference>
<gene>
    <name evidence="2" type="ORF">FHS74_004483</name>
</gene>
<proteinExistence type="predicted"/>
<dbReference type="SUPFAM" id="SSF69118">
    <property type="entry name" value="AhpD-like"/>
    <property type="match status" value="1"/>
</dbReference>
<dbReference type="InterPro" id="IPR029032">
    <property type="entry name" value="AhpD-like"/>
</dbReference>
<feature type="domain" description="Carboxymuconolactone decarboxylase-like" evidence="1">
    <location>
        <begin position="24"/>
        <end position="106"/>
    </location>
</feature>
<dbReference type="GO" id="GO:0051920">
    <property type="term" value="F:peroxiredoxin activity"/>
    <property type="evidence" value="ECO:0007669"/>
    <property type="project" value="InterPro"/>
</dbReference>
<sequence length="116" mass="12259">MMLDWNQYRQQIKAGVGEYAKITPETVKGYAALSNAANATNHLDAKTRELIALAVAVTAKCDGCITVHTDAAIRHGATKDEIAEALSVAIAIGAGAALVYTTRVMDAYNQHPSTQG</sequence>
<keyword evidence="2" id="KW-0560">Oxidoreductase</keyword>
<evidence type="ECO:0000259" key="1">
    <source>
        <dbReference type="Pfam" id="PF02627"/>
    </source>
</evidence>
<reference evidence="2 3" key="1">
    <citation type="submission" date="2020-08" db="EMBL/GenBank/DDBJ databases">
        <title>Genomic Encyclopedia of Type Strains, Phase IV (KMG-IV): sequencing the most valuable type-strain genomes for metagenomic binning, comparative biology and taxonomic classification.</title>
        <authorList>
            <person name="Goeker M."/>
        </authorList>
    </citation>
    <scope>NUCLEOTIDE SEQUENCE [LARGE SCALE GENOMIC DNA]</scope>
    <source>
        <strain evidence="2 3">DSM 22198</strain>
    </source>
</reference>
<keyword evidence="2" id="KW-0575">Peroxidase</keyword>
<dbReference type="Gene3D" id="1.20.1290.10">
    <property type="entry name" value="AhpD-like"/>
    <property type="match status" value="1"/>
</dbReference>
<dbReference type="InterPro" id="IPR003779">
    <property type="entry name" value="CMD-like"/>
</dbReference>
<name>A0A7X0B232_9PROT</name>
<comment type="caution">
    <text evidence="2">The sequence shown here is derived from an EMBL/GenBank/DDBJ whole genome shotgun (WGS) entry which is preliminary data.</text>
</comment>
<accession>A0A7X0B232</accession>
<organism evidence="2 3">
    <name type="scientific">Nitrospirillum iridis</name>
    <dbReference type="NCBI Taxonomy" id="765888"/>
    <lineage>
        <taxon>Bacteria</taxon>
        <taxon>Pseudomonadati</taxon>
        <taxon>Pseudomonadota</taxon>
        <taxon>Alphaproteobacteria</taxon>
        <taxon>Rhodospirillales</taxon>
        <taxon>Azospirillaceae</taxon>
        <taxon>Nitrospirillum</taxon>
    </lineage>
</organism>
<dbReference type="InterPro" id="IPR004675">
    <property type="entry name" value="AhpD_core"/>
</dbReference>
<dbReference type="EMBL" id="JACIIZ010000014">
    <property type="protein sequence ID" value="MBB6253907.1"/>
    <property type="molecule type" value="Genomic_DNA"/>
</dbReference>
<dbReference type="Proteomes" id="UP000539175">
    <property type="component" value="Unassembled WGS sequence"/>
</dbReference>
<evidence type="ECO:0000313" key="3">
    <source>
        <dbReference type="Proteomes" id="UP000539175"/>
    </source>
</evidence>
<evidence type="ECO:0000313" key="2">
    <source>
        <dbReference type="EMBL" id="MBB6253907.1"/>
    </source>
</evidence>
<dbReference type="NCBIfam" id="TIGR00778">
    <property type="entry name" value="ahpD_dom"/>
    <property type="match status" value="1"/>
</dbReference>
<dbReference type="Pfam" id="PF02627">
    <property type="entry name" value="CMD"/>
    <property type="match status" value="1"/>
</dbReference>
<dbReference type="PANTHER" id="PTHR33930:SF2">
    <property type="entry name" value="BLR3452 PROTEIN"/>
    <property type="match status" value="1"/>
</dbReference>
<dbReference type="PANTHER" id="PTHR33930">
    <property type="entry name" value="ALKYL HYDROPEROXIDE REDUCTASE AHPD"/>
    <property type="match status" value="1"/>
</dbReference>
<protein>
    <submittedName>
        <fullName evidence="2">AhpD family alkylhydroperoxidase</fullName>
    </submittedName>
</protein>
<dbReference type="AlphaFoldDB" id="A0A7X0B232"/>